<dbReference type="GO" id="GO:0016787">
    <property type="term" value="F:hydrolase activity"/>
    <property type="evidence" value="ECO:0007669"/>
    <property type="project" value="UniProtKB-KW"/>
</dbReference>
<dbReference type="Proteomes" id="UP000252139">
    <property type="component" value="Unassembled WGS sequence"/>
</dbReference>
<evidence type="ECO:0000313" key="4">
    <source>
        <dbReference type="Proteomes" id="UP000252139"/>
    </source>
</evidence>
<protein>
    <recommendedName>
        <fullName evidence="2">Serine hydrolase domain-containing protein</fullName>
    </recommendedName>
</protein>
<dbReference type="SUPFAM" id="SSF53474">
    <property type="entry name" value="alpha/beta-Hydrolases"/>
    <property type="match status" value="1"/>
</dbReference>
<evidence type="ECO:0000313" key="3">
    <source>
        <dbReference type="EMBL" id="RCH88649.1"/>
    </source>
</evidence>
<dbReference type="InterPro" id="IPR029058">
    <property type="entry name" value="AB_hydrolase_fold"/>
</dbReference>
<dbReference type="PANTHER" id="PTHR48070:SF6">
    <property type="entry name" value="ESTERASE OVCA2"/>
    <property type="match status" value="1"/>
</dbReference>
<dbReference type="OrthoDB" id="414698at2759"/>
<organism evidence="3 4">
    <name type="scientific">Rhizopus azygosporus</name>
    <name type="common">Rhizopus microsporus var. azygosporus</name>
    <dbReference type="NCBI Taxonomy" id="86630"/>
    <lineage>
        <taxon>Eukaryota</taxon>
        <taxon>Fungi</taxon>
        <taxon>Fungi incertae sedis</taxon>
        <taxon>Mucoromycota</taxon>
        <taxon>Mucoromycotina</taxon>
        <taxon>Mucoromycetes</taxon>
        <taxon>Mucorales</taxon>
        <taxon>Mucorineae</taxon>
        <taxon>Rhizopodaceae</taxon>
        <taxon>Rhizopus</taxon>
    </lineage>
</organism>
<dbReference type="InterPro" id="IPR050593">
    <property type="entry name" value="LovG"/>
</dbReference>
<accession>A0A367JFK7</accession>
<sequence length="228" mass="25783">MASHKLKILCLHGYTQNAIMFQKRTSAIRKSVDHLAELVYITAPHHIKPPTLSSEYVAESDDDVSEEHKPFGWWYAPRYKPTKDGYFIGYKESVAYIQQVLKNQGPFDGILGFSQGAAFAALLTELLENKSHEFSSFDHPPFKFTILVSGFKPTMQEATNTLLTTEHKVKTPSLHYIGDLDTLVLPEKMLSLTEAFENPVIFRHMGGHYLPSTSTSQKALINFLSQYV</sequence>
<evidence type="ECO:0000256" key="1">
    <source>
        <dbReference type="ARBA" id="ARBA00022801"/>
    </source>
</evidence>
<dbReference type="Pfam" id="PF03959">
    <property type="entry name" value="FSH1"/>
    <property type="match status" value="1"/>
</dbReference>
<reference evidence="3 4" key="1">
    <citation type="journal article" date="2018" name="G3 (Bethesda)">
        <title>Phylogenetic and Phylogenomic Definition of Rhizopus Species.</title>
        <authorList>
            <person name="Gryganskyi A.P."/>
            <person name="Golan J."/>
            <person name="Dolatabadi S."/>
            <person name="Mondo S."/>
            <person name="Robb S."/>
            <person name="Idnurm A."/>
            <person name="Muszewska A."/>
            <person name="Steczkiewicz K."/>
            <person name="Masonjones S."/>
            <person name="Liao H.L."/>
            <person name="Gajdeczka M.T."/>
            <person name="Anike F."/>
            <person name="Vuek A."/>
            <person name="Anishchenko I.M."/>
            <person name="Voigt K."/>
            <person name="de Hoog G.S."/>
            <person name="Smith M.E."/>
            <person name="Heitman J."/>
            <person name="Vilgalys R."/>
            <person name="Stajich J.E."/>
        </authorList>
    </citation>
    <scope>NUCLEOTIDE SEQUENCE [LARGE SCALE GENOMIC DNA]</scope>
    <source>
        <strain evidence="3 4">CBS 357.93</strain>
    </source>
</reference>
<dbReference type="FunFam" id="3.40.50.1820:FF:000073">
    <property type="entry name" value="esterase OVCA2 isoform X6"/>
    <property type="match status" value="1"/>
</dbReference>
<name>A0A367JFK7_RHIAZ</name>
<feature type="domain" description="Serine hydrolase" evidence="2">
    <location>
        <begin position="3"/>
        <end position="218"/>
    </location>
</feature>
<dbReference type="Gene3D" id="3.40.50.1820">
    <property type="entry name" value="alpha/beta hydrolase"/>
    <property type="match status" value="1"/>
</dbReference>
<dbReference type="AlphaFoldDB" id="A0A367JFK7"/>
<dbReference type="PANTHER" id="PTHR48070">
    <property type="entry name" value="ESTERASE OVCA2"/>
    <property type="match status" value="1"/>
</dbReference>
<dbReference type="EMBL" id="PJQL01001429">
    <property type="protein sequence ID" value="RCH88649.1"/>
    <property type="molecule type" value="Genomic_DNA"/>
</dbReference>
<proteinExistence type="predicted"/>
<evidence type="ECO:0000259" key="2">
    <source>
        <dbReference type="Pfam" id="PF03959"/>
    </source>
</evidence>
<keyword evidence="4" id="KW-1185">Reference proteome</keyword>
<dbReference type="InterPro" id="IPR005645">
    <property type="entry name" value="FSH-like_dom"/>
</dbReference>
<dbReference type="GO" id="GO:0005634">
    <property type="term" value="C:nucleus"/>
    <property type="evidence" value="ECO:0007669"/>
    <property type="project" value="TreeGrafter"/>
</dbReference>
<comment type="caution">
    <text evidence="3">The sequence shown here is derived from an EMBL/GenBank/DDBJ whole genome shotgun (WGS) entry which is preliminary data.</text>
</comment>
<dbReference type="GO" id="GO:0005737">
    <property type="term" value="C:cytoplasm"/>
    <property type="evidence" value="ECO:0007669"/>
    <property type="project" value="TreeGrafter"/>
</dbReference>
<dbReference type="STRING" id="86630.A0A367JFK7"/>
<keyword evidence="1" id="KW-0378">Hydrolase</keyword>
<gene>
    <name evidence="3" type="ORF">CU097_002490</name>
</gene>